<keyword evidence="1" id="KW-0175">Coiled coil</keyword>
<gene>
    <name evidence="2" type="ORF">MEUPH1_LOCUS13847</name>
</gene>
<dbReference type="AlphaFoldDB" id="A0AAV0WQN5"/>
<organism evidence="2 3">
    <name type="scientific">Macrosiphum euphorbiae</name>
    <name type="common">potato aphid</name>
    <dbReference type="NCBI Taxonomy" id="13131"/>
    <lineage>
        <taxon>Eukaryota</taxon>
        <taxon>Metazoa</taxon>
        <taxon>Ecdysozoa</taxon>
        <taxon>Arthropoda</taxon>
        <taxon>Hexapoda</taxon>
        <taxon>Insecta</taxon>
        <taxon>Pterygota</taxon>
        <taxon>Neoptera</taxon>
        <taxon>Paraneoptera</taxon>
        <taxon>Hemiptera</taxon>
        <taxon>Sternorrhyncha</taxon>
        <taxon>Aphidomorpha</taxon>
        <taxon>Aphidoidea</taxon>
        <taxon>Aphididae</taxon>
        <taxon>Macrosiphini</taxon>
        <taxon>Macrosiphum</taxon>
    </lineage>
</organism>
<protein>
    <submittedName>
        <fullName evidence="2">Uncharacterized protein</fullName>
    </submittedName>
</protein>
<evidence type="ECO:0000313" key="3">
    <source>
        <dbReference type="Proteomes" id="UP001160148"/>
    </source>
</evidence>
<keyword evidence="3" id="KW-1185">Reference proteome</keyword>
<comment type="caution">
    <text evidence="2">The sequence shown here is derived from an EMBL/GenBank/DDBJ whole genome shotgun (WGS) entry which is preliminary data.</text>
</comment>
<sequence length="100" mass="11636">MPPSILNKSDNIRLEELINSVMSLQNKITQQESNISKKLDKALQSLNNIISKNSKLKEKISVLENKIMCFEQTDFYIELSDRDHRALFSMPQNLPRFLLI</sequence>
<proteinExistence type="predicted"/>
<dbReference type="EMBL" id="CARXXK010000002">
    <property type="protein sequence ID" value="CAI6358319.1"/>
    <property type="molecule type" value="Genomic_DNA"/>
</dbReference>
<dbReference type="Proteomes" id="UP001160148">
    <property type="component" value="Unassembled WGS sequence"/>
</dbReference>
<name>A0AAV0WQN5_9HEMI</name>
<accession>A0AAV0WQN5</accession>
<evidence type="ECO:0000256" key="1">
    <source>
        <dbReference type="SAM" id="Coils"/>
    </source>
</evidence>
<evidence type="ECO:0000313" key="2">
    <source>
        <dbReference type="EMBL" id="CAI6358319.1"/>
    </source>
</evidence>
<reference evidence="2 3" key="1">
    <citation type="submission" date="2023-01" db="EMBL/GenBank/DDBJ databases">
        <authorList>
            <person name="Whitehead M."/>
        </authorList>
    </citation>
    <scope>NUCLEOTIDE SEQUENCE [LARGE SCALE GENOMIC DNA]</scope>
</reference>
<feature type="coiled-coil region" evidence="1">
    <location>
        <begin position="14"/>
        <end position="73"/>
    </location>
</feature>